<comment type="pathway">
    <text evidence="3 19">Cofactor biosynthesis; adenosylcobalamin biosynthesis; adenosylcobalamin from cob(II)yrinate a,c-diamide: step 7/7.</text>
</comment>
<dbReference type="Proteomes" id="UP001500280">
    <property type="component" value="Unassembled WGS sequence"/>
</dbReference>
<keyword evidence="12 19" id="KW-1133">Transmembrane helix</keyword>
<comment type="function">
    <text evidence="14 19">Joins adenosylcobinamide-GDP and alpha-ribazole to generate adenosylcobalamin (Ado-cobalamin). Also synthesizes adenosylcobalamin 5'-phosphate from adenosylcobinamide-GDP and alpha-ribazole 5'-phosphate.</text>
</comment>
<dbReference type="PANTHER" id="PTHR34148">
    <property type="entry name" value="ADENOSYLCOBINAMIDE-GDP RIBAZOLETRANSFERASE"/>
    <property type="match status" value="1"/>
</dbReference>
<evidence type="ECO:0000256" key="3">
    <source>
        <dbReference type="ARBA" id="ARBA00004663"/>
    </source>
</evidence>
<evidence type="ECO:0000256" key="10">
    <source>
        <dbReference type="ARBA" id="ARBA00022692"/>
    </source>
</evidence>
<keyword evidence="13 19" id="KW-0472">Membrane</keyword>
<evidence type="ECO:0000256" key="2">
    <source>
        <dbReference type="ARBA" id="ARBA00004651"/>
    </source>
</evidence>
<keyword evidence="9 19" id="KW-0808">Transferase</keyword>
<comment type="subcellular location">
    <subcellularLocation>
        <location evidence="2 19">Cell membrane</location>
        <topology evidence="2 19">Multi-pass membrane protein</topology>
    </subcellularLocation>
</comment>
<keyword evidence="21" id="KW-1185">Reference proteome</keyword>
<dbReference type="InterPro" id="IPR003805">
    <property type="entry name" value="CobS"/>
</dbReference>
<dbReference type="EMBL" id="BAAANF010000009">
    <property type="protein sequence ID" value="GAA1681936.1"/>
    <property type="molecule type" value="Genomic_DNA"/>
</dbReference>
<accession>A0ABP4T3T7</accession>
<gene>
    <name evidence="19" type="primary">cobS</name>
    <name evidence="20" type="ORF">GCM10009745_27700</name>
</gene>
<keyword evidence="11 19" id="KW-0460">Magnesium</keyword>
<dbReference type="PANTHER" id="PTHR34148:SF1">
    <property type="entry name" value="ADENOSYLCOBINAMIDE-GDP RIBAZOLETRANSFERASE"/>
    <property type="match status" value="1"/>
</dbReference>
<evidence type="ECO:0000313" key="20">
    <source>
        <dbReference type="EMBL" id="GAA1681936.1"/>
    </source>
</evidence>
<feature type="transmembrane region" description="Helical" evidence="19">
    <location>
        <begin position="109"/>
        <end position="130"/>
    </location>
</feature>
<dbReference type="NCBIfam" id="TIGR00317">
    <property type="entry name" value="cobS"/>
    <property type="match status" value="1"/>
</dbReference>
<evidence type="ECO:0000256" key="6">
    <source>
        <dbReference type="ARBA" id="ARBA00015850"/>
    </source>
</evidence>
<evidence type="ECO:0000256" key="7">
    <source>
        <dbReference type="ARBA" id="ARBA00022475"/>
    </source>
</evidence>
<dbReference type="EC" id="2.7.8.26" evidence="5 19"/>
<evidence type="ECO:0000256" key="1">
    <source>
        <dbReference type="ARBA" id="ARBA00001946"/>
    </source>
</evidence>
<feature type="transmembrane region" description="Helical" evidence="19">
    <location>
        <begin position="33"/>
        <end position="56"/>
    </location>
</feature>
<keyword evidence="7 19" id="KW-1003">Cell membrane</keyword>
<evidence type="ECO:0000256" key="14">
    <source>
        <dbReference type="ARBA" id="ARBA00025228"/>
    </source>
</evidence>
<evidence type="ECO:0000256" key="16">
    <source>
        <dbReference type="ARBA" id="ARBA00032853"/>
    </source>
</evidence>
<evidence type="ECO:0000256" key="15">
    <source>
        <dbReference type="ARBA" id="ARBA00032605"/>
    </source>
</evidence>
<comment type="catalytic activity">
    <reaction evidence="18 19">
        <text>alpha-ribazole 5'-phosphate + adenosylcob(III)inamide-GDP = adenosylcob(III)alamin 5'-phosphate + GMP + H(+)</text>
        <dbReference type="Rhea" id="RHEA:23560"/>
        <dbReference type="ChEBI" id="CHEBI:15378"/>
        <dbReference type="ChEBI" id="CHEBI:57918"/>
        <dbReference type="ChEBI" id="CHEBI:58115"/>
        <dbReference type="ChEBI" id="CHEBI:60487"/>
        <dbReference type="ChEBI" id="CHEBI:60493"/>
        <dbReference type="EC" id="2.7.8.26"/>
    </reaction>
</comment>
<feature type="transmembrane region" description="Helical" evidence="19">
    <location>
        <begin position="195"/>
        <end position="220"/>
    </location>
</feature>
<comment type="cofactor">
    <cofactor evidence="1 19">
        <name>Mg(2+)</name>
        <dbReference type="ChEBI" id="CHEBI:18420"/>
    </cofactor>
</comment>
<evidence type="ECO:0000256" key="8">
    <source>
        <dbReference type="ARBA" id="ARBA00022573"/>
    </source>
</evidence>
<reference evidence="21" key="1">
    <citation type="journal article" date="2019" name="Int. J. Syst. Evol. Microbiol.">
        <title>The Global Catalogue of Microorganisms (GCM) 10K type strain sequencing project: providing services to taxonomists for standard genome sequencing and annotation.</title>
        <authorList>
            <consortium name="The Broad Institute Genomics Platform"/>
            <consortium name="The Broad Institute Genome Sequencing Center for Infectious Disease"/>
            <person name="Wu L."/>
            <person name="Ma J."/>
        </authorList>
    </citation>
    <scope>NUCLEOTIDE SEQUENCE [LARGE SCALE GENOMIC DNA]</scope>
    <source>
        <strain evidence="21">JCM 14307</strain>
    </source>
</reference>
<evidence type="ECO:0000256" key="18">
    <source>
        <dbReference type="ARBA" id="ARBA00049504"/>
    </source>
</evidence>
<dbReference type="HAMAP" id="MF_00719">
    <property type="entry name" value="CobS"/>
    <property type="match status" value="1"/>
</dbReference>
<evidence type="ECO:0000256" key="17">
    <source>
        <dbReference type="ARBA" id="ARBA00048623"/>
    </source>
</evidence>
<evidence type="ECO:0000256" key="4">
    <source>
        <dbReference type="ARBA" id="ARBA00010561"/>
    </source>
</evidence>
<keyword evidence="10 19" id="KW-0812">Transmembrane</keyword>
<dbReference type="RefSeq" id="WP_344150292.1">
    <property type="nucleotide sequence ID" value="NZ_BAAANF010000009.1"/>
</dbReference>
<protein>
    <recommendedName>
        <fullName evidence="6 19">Adenosylcobinamide-GDP ribazoletransferase</fullName>
        <ecNumber evidence="5 19">2.7.8.26</ecNumber>
    </recommendedName>
    <alternativeName>
        <fullName evidence="16 19">Cobalamin synthase</fullName>
    </alternativeName>
    <alternativeName>
        <fullName evidence="15 19">Cobalamin-5'-phosphate synthase</fullName>
    </alternativeName>
</protein>
<name>A0ABP4T3T7_9ACTN</name>
<evidence type="ECO:0000256" key="13">
    <source>
        <dbReference type="ARBA" id="ARBA00023136"/>
    </source>
</evidence>
<proteinExistence type="inferred from homology"/>
<evidence type="ECO:0000256" key="9">
    <source>
        <dbReference type="ARBA" id="ARBA00022679"/>
    </source>
</evidence>
<comment type="caution">
    <text evidence="20">The sequence shown here is derived from an EMBL/GenBank/DDBJ whole genome shotgun (WGS) entry which is preliminary data.</text>
</comment>
<comment type="similarity">
    <text evidence="4 19">Belongs to the CobS family.</text>
</comment>
<organism evidence="20 21">
    <name type="scientific">Kribbella yunnanensis</name>
    <dbReference type="NCBI Taxonomy" id="190194"/>
    <lineage>
        <taxon>Bacteria</taxon>
        <taxon>Bacillati</taxon>
        <taxon>Actinomycetota</taxon>
        <taxon>Actinomycetes</taxon>
        <taxon>Propionibacteriales</taxon>
        <taxon>Kribbellaceae</taxon>
        <taxon>Kribbella</taxon>
    </lineage>
</organism>
<feature type="transmembrane region" description="Helical" evidence="19">
    <location>
        <begin position="62"/>
        <end position="88"/>
    </location>
</feature>
<sequence length="257" mass="26225">MIDSLRLAFGLLTILPAGMPSHVDRVVGRRAMILAPLVGAVLGAIAAGVVALAQLVRPDADLLAAVLGVLVVAALSGGLHLDGLADFADALGSRRDRETMLRIMKQSDIGPFGVVSIVGVLLVDVAALTACLQANLGWQAILIATTASRLTLPWTCRTTIPPARPEGLGALVAATVHPRTALFTTLAVLVPTATLSWLTLPIAATIATAIAVLLAVLTALATTRRAQSALGGTTGDVLGTAIELTLPITLLTLALTP</sequence>
<dbReference type="Pfam" id="PF02654">
    <property type="entry name" value="CobS"/>
    <property type="match status" value="1"/>
</dbReference>
<evidence type="ECO:0000313" key="21">
    <source>
        <dbReference type="Proteomes" id="UP001500280"/>
    </source>
</evidence>
<keyword evidence="8 19" id="KW-0169">Cobalamin biosynthesis</keyword>
<evidence type="ECO:0000256" key="11">
    <source>
        <dbReference type="ARBA" id="ARBA00022842"/>
    </source>
</evidence>
<evidence type="ECO:0000256" key="12">
    <source>
        <dbReference type="ARBA" id="ARBA00022989"/>
    </source>
</evidence>
<evidence type="ECO:0000256" key="5">
    <source>
        <dbReference type="ARBA" id="ARBA00013200"/>
    </source>
</evidence>
<evidence type="ECO:0000256" key="19">
    <source>
        <dbReference type="HAMAP-Rule" id="MF_00719"/>
    </source>
</evidence>
<comment type="catalytic activity">
    <reaction evidence="17 19">
        <text>alpha-ribazole + adenosylcob(III)inamide-GDP = adenosylcob(III)alamin + GMP + H(+)</text>
        <dbReference type="Rhea" id="RHEA:16049"/>
        <dbReference type="ChEBI" id="CHEBI:10329"/>
        <dbReference type="ChEBI" id="CHEBI:15378"/>
        <dbReference type="ChEBI" id="CHEBI:18408"/>
        <dbReference type="ChEBI" id="CHEBI:58115"/>
        <dbReference type="ChEBI" id="CHEBI:60487"/>
        <dbReference type="EC" id="2.7.8.26"/>
    </reaction>
</comment>